<keyword evidence="4 10" id="KW-0812">Transmembrane</keyword>
<protein>
    <submittedName>
        <fullName evidence="15">TonB-dependent receptor</fullName>
    </submittedName>
</protein>
<accession>A0A9J6ZNB4</accession>
<dbReference type="GO" id="GO:0009279">
    <property type="term" value="C:cell outer membrane"/>
    <property type="evidence" value="ECO:0007669"/>
    <property type="project" value="UniProtKB-SubCell"/>
</dbReference>
<organism evidence="15 16">
    <name type="scientific">Xiashengella succiniciproducens</name>
    <dbReference type="NCBI Taxonomy" id="2949635"/>
    <lineage>
        <taxon>Bacteria</taxon>
        <taxon>Pseudomonadati</taxon>
        <taxon>Bacteroidota</taxon>
        <taxon>Bacteroidia</taxon>
        <taxon>Marinilabiliales</taxon>
        <taxon>Marinilabiliaceae</taxon>
        <taxon>Xiashengella</taxon>
    </lineage>
</organism>
<dbReference type="SUPFAM" id="SSF49464">
    <property type="entry name" value="Carboxypeptidase regulatory domain-like"/>
    <property type="match status" value="1"/>
</dbReference>
<dbReference type="Gene3D" id="2.170.130.10">
    <property type="entry name" value="TonB-dependent receptor, plug domain"/>
    <property type="match status" value="1"/>
</dbReference>
<comment type="similarity">
    <text evidence="10 11">Belongs to the TonB-dependent receptor family.</text>
</comment>
<keyword evidence="16" id="KW-1185">Reference proteome</keyword>
<keyword evidence="5 12" id="KW-0732">Signal</keyword>
<dbReference type="RefSeq" id="WP_250722783.1">
    <property type="nucleotide sequence ID" value="NZ_CP098400.1"/>
</dbReference>
<dbReference type="GO" id="GO:0015344">
    <property type="term" value="F:siderophore uptake transmembrane transporter activity"/>
    <property type="evidence" value="ECO:0007669"/>
    <property type="project" value="TreeGrafter"/>
</dbReference>
<evidence type="ECO:0000256" key="1">
    <source>
        <dbReference type="ARBA" id="ARBA00004571"/>
    </source>
</evidence>
<evidence type="ECO:0000313" key="16">
    <source>
        <dbReference type="Proteomes" id="UP001056426"/>
    </source>
</evidence>
<feature type="signal peptide" evidence="12">
    <location>
        <begin position="1"/>
        <end position="22"/>
    </location>
</feature>
<keyword evidence="2 10" id="KW-0813">Transport</keyword>
<dbReference type="Pfam" id="PF07715">
    <property type="entry name" value="Plug"/>
    <property type="match status" value="1"/>
</dbReference>
<evidence type="ECO:0000256" key="7">
    <source>
        <dbReference type="ARBA" id="ARBA00023136"/>
    </source>
</evidence>
<feature type="domain" description="TonB-dependent receptor plug" evidence="14">
    <location>
        <begin position="119"/>
        <end position="195"/>
    </location>
</feature>
<evidence type="ECO:0000256" key="10">
    <source>
        <dbReference type="PROSITE-ProRule" id="PRU01360"/>
    </source>
</evidence>
<dbReference type="Proteomes" id="UP001056426">
    <property type="component" value="Chromosome"/>
</dbReference>
<comment type="subcellular location">
    <subcellularLocation>
        <location evidence="1 10">Cell outer membrane</location>
        <topology evidence="1 10">Multi-pass membrane protein</topology>
    </subcellularLocation>
</comment>
<evidence type="ECO:0000256" key="5">
    <source>
        <dbReference type="ARBA" id="ARBA00022729"/>
    </source>
</evidence>
<keyword evidence="9 10" id="KW-0998">Cell outer membrane</keyword>
<evidence type="ECO:0000256" key="4">
    <source>
        <dbReference type="ARBA" id="ARBA00022692"/>
    </source>
</evidence>
<dbReference type="InterPro" id="IPR012910">
    <property type="entry name" value="Plug_dom"/>
</dbReference>
<evidence type="ECO:0000256" key="8">
    <source>
        <dbReference type="ARBA" id="ARBA00023170"/>
    </source>
</evidence>
<evidence type="ECO:0000256" key="11">
    <source>
        <dbReference type="RuleBase" id="RU003357"/>
    </source>
</evidence>
<keyword evidence="7 10" id="KW-0472">Membrane</keyword>
<dbReference type="PROSITE" id="PS52016">
    <property type="entry name" value="TONB_DEPENDENT_REC_3"/>
    <property type="match status" value="1"/>
</dbReference>
<dbReference type="InterPro" id="IPR037066">
    <property type="entry name" value="Plug_dom_sf"/>
</dbReference>
<keyword evidence="6 11" id="KW-0798">TonB box</keyword>
<dbReference type="InterPro" id="IPR039426">
    <property type="entry name" value="TonB-dep_rcpt-like"/>
</dbReference>
<dbReference type="PANTHER" id="PTHR30069:SF29">
    <property type="entry name" value="HEMOGLOBIN AND HEMOGLOBIN-HAPTOGLOBIN-BINDING PROTEIN 1-RELATED"/>
    <property type="match status" value="1"/>
</dbReference>
<dbReference type="EMBL" id="CP098400">
    <property type="protein sequence ID" value="URW79139.1"/>
    <property type="molecule type" value="Genomic_DNA"/>
</dbReference>
<dbReference type="GO" id="GO:0044718">
    <property type="term" value="P:siderophore transmembrane transport"/>
    <property type="evidence" value="ECO:0007669"/>
    <property type="project" value="TreeGrafter"/>
</dbReference>
<feature type="domain" description="TonB-dependent receptor-like beta-barrel" evidence="13">
    <location>
        <begin position="337"/>
        <end position="860"/>
    </location>
</feature>
<name>A0A9J6ZNB4_9BACT</name>
<evidence type="ECO:0000256" key="2">
    <source>
        <dbReference type="ARBA" id="ARBA00022448"/>
    </source>
</evidence>
<dbReference type="InterPro" id="IPR036942">
    <property type="entry name" value="Beta-barrel_TonB_sf"/>
</dbReference>
<evidence type="ECO:0000256" key="6">
    <source>
        <dbReference type="ARBA" id="ARBA00023077"/>
    </source>
</evidence>
<reference evidence="15" key="1">
    <citation type="submission" date="2022-05" db="EMBL/GenBank/DDBJ databases">
        <authorList>
            <person name="Sun X."/>
        </authorList>
    </citation>
    <scope>NUCLEOTIDE SEQUENCE</scope>
    <source>
        <strain evidence="15">Ai-910</strain>
    </source>
</reference>
<dbReference type="Pfam" id="PF00593">
    <property type="entry name" value="TonB_dep_Rec_b-barrel"/>
    <property type="match status" value="1"/>
</dbReference>
<evidence type="ECO:0000259" key="13">
    <source>
        <dbReference type="Pfam" id="PF00593"/>
    </source>
</evidence>
<proteinExistence type="inferred from homology"/>
<feature type="chain" id="PRO_5039914752" evidence="12">
    <location>
        <begin position="23"/>
        <end position="899"/>
    </location>
</feature>
<dbReference type="PANTHER" id="PTHR30069">
    <property type="entry name" value="TONB-DEPENDENT OUTER MEMBRANE RECEPTOR"/>
    <property type="match status" value="1"/>
</dbReference>
<dbReference type="Gene3D" id="2.60.40.1120">
    <property type="entry name" value="Carboxypeptidase-like, regulatory domain"/>
    <property type="match status" value="1"/>
</dbReference>
<keyword evidence="8 15" id="KW-0675">Receptor</keyword>
<dbReference type="Pfam" id="PF13715">
    <property type="entry name" value="CarbopepD_reg_2"/>
    <property type="match status" value="1"/>
</dbReference>
<gene>
    <name evidence="15" type="ORF">M9189_09770</name>
</gene>
<reference evidence="15" key="2">
    <citation type="submission" date="2022-06" db="EMBL/GenBank/DDBJ databases">
        <title>Xiashengella guii gen. nov. sp. nov., a bacterium isolated form anaerobic digestion tank.</title>
        <authorList>
            <person name="Huang H."/>
        </authorList>
    </citation>
    <scope>NUCLEOTIDE SEQUENCE</scope>
    <source>
        <strain evidence="15">Ai-910</strain>
    </source>
</reference>
<dbReference type="InterPro" id="IPR000531">
    <property type="entry name" value="Beta-barrel_TonB"/>
</dbReference>
<evidence type="ECO:0000313" key="15">
    <source>
        <dbReference type="EMBL" id="URW79139.1"/>
    </source>
</evidence>
<evidence type="ECO:0000256" key="3">
    <source>
        <dbReference type="ARBA" id="ARBA00022452"/>
    </source>
</evidence>
<dbReference type="Gene3D" id="2.40.170.20">
    <property type="entry name" value="TonB-dependent receptor, beta-barrel domain"/>
    <property type="match status" value="1"/>
</dbReference>
<sequence length="899" mass="98843">MKIRSLMLLLLLLFTGSTVVFSQYKVTGKVFDADNGDPLPGATVVVDGTTSGTVTDMDGNFELTVSEAHVNLKFAFIGYADKTMRYNVATNGNIGIVYLDPQSINLDEIAVVASVGVARKTPVAMSNITPQFIEEKIGTLEFPEILRATPGIYATKGAGGFGDSKINMRGFQSANVAVMINGVPMNDMEWGGVYWSNWAGLADVTALMQTQRGLGASKVSAPSVGGSINIVTKSLDARKGGFFSYGVGNDGYNKVVGTVSTGLSDNGWAMTILLGKTWGDGYVQGTEFEGYNYFFNLAKKIGDNQQLSLTAFGAPQWHNQRSSYDGLTIEGWQEVKNYMNGDSPYKYNPTYGYGLNGERKTSAKNVYHKPQISLNHLWQINEKSSLNTAVYVSIGRGYGYSGQYANSQYSGHWYGANNGILSMTYRNPDGTFAYDKIYEVNQASENGSMLAMSISKNYHDWVGLLSTYTTKIGSNIDVYGGGDIRYYKGVHTNELIDLYGGKYYIDRYRANVDPKNYAGAGTDAFINKKLQVGDVIYRDYDGFVFQAGGFGQAEYNLGNLSSFLAGSFSNTTYWRYDRFYYDKDHAESDKIDFWGFTVKGGANYNLTPVHNVFANVGYISRAPFFSGGAFLNSTVSNEKNIGAVNEKIFSVEFGYGFKTPWLKADVNFYRTEWMDKLLSRSVDLNNGSRGTVNMEGIDALHQGIELEAYASVGRWLDINAMVSLGDWEWNNNAIGYFYDDGSQPLADMEGNIASGAGAPDHASMRLNLKGVKVGGSAQTTASLGLKFKLSSDLRAGIDYFYAGRNYADWAFNSSDLLMFGVKDFVSPWEIPESHLFDLFASYSFPLGSTRATLSGNVNNVFDQEYIADATDGGDGTWQSANRIFYGFGRTYTVRMKISF</sequence>
<dbReference type="SUPFAM" id="SSF56935">
    <property type="entry name" value="Porins"/>
    <property type="match status" value="1"/>
</dbReference>
<evidence type="ECO:0000259" key="14">
    <source>
        <dbReference type="Pfam" id="PF07715"/>
    </source>
</evidence>
<evidence type="ECO:0000256" key="12">
    <source>
        <dbReference type="SAM" id="SignalP"/>
    </source>
</evidence>
<dbReference type="KEGG" id="alkq:M9189_09770"/>
<dbReference type="AlphaFoldDB" id="A0A9J6ZNB4"/>
<dbReference type="InterPro" id="IPR008969">
    <property type="entry name" value="CarboxyPept-like_regulatory"/>
</dbReference>
<keyword evidence="3 10" id="KW-1134">Transmembrane beta strand</keyword>
<evidence type="ECO:0000256" key="9">
    <source>
        <dbReference type="ARBA" id="ARBA00023237"/>
    </source>
</evidence>